<feature type="compositionally biased region" description="Basic and acidic residues" evidence="10">
    <location>
        <begin position="81"/>
        <end position="100"/>
    </location>
</feature>
<comment type="caution">
    <text evidence="11">The sequence shown here is derived from an EMBL/GenBank/DDBJ whole genome shotgun (WGS) entry which is preliminary data.</text>
</comment>
<gene>
    <name evidence="9 11" type="primary">ftsY</name>
    <name evidence="11" type="ORF">ERD32_00665</name>
</gene>
<dbReference type="SUPFAM" id="SSF52540">
    <property type="entry name" value="P-loop containing nucleoside triphosphate hydrolases"/>
    <property type="match status" value="1"/>
</dbReference>
<evidence type="ECO:0000256" key="1">
    <source>
        <dbReference type="ARBA" id="ARBA00022475"/>
    </source>
</evidence>
<dbReference type="RefSeq" id="WP_005719345.1">
    <property type="nucleotide sequence ID" value="NZ_CP058996.1"/>
</dbReference>
<dbReference type="GO" id="GO:0003924">
    <property type="term" value="F:GTPase activity"/>
    <property type="evidence" value="ECO:0007669"/>
    <property type="project" value="UniProtKB-UniRule"/>
</dbReference>
<dbReference type="SMART" id="SM00382">
    <property type="entry name" value="AAA"/>
    <property type="match status" value="1"/>
</dbReference>
<protein>
    <recommendedName>
        <fullName evidence="9">Signal recognition particle receptor FtsY</fullName>
        <shortName evidence="9">SRP receptor</shortName>
        <ecNumber evidence="9">3.6.5.4</ecNumber>
    </recommendedName>
</protein>
<dbReference type="EC" id="3.6.5.4" evidence="9"/>
<dbReference type="NCBIfam" id="TIGR00064">
    <property type="entry name" value="ftsY"/>
    <property type="match status" value="1"/>
</dbReference>
<dbReference type="InterPro" id="IPR042101">
    <property type="entry name" value="SRP54_N_sf"/>
</dbReference>
<keyword evidence="6 9" id="KW-0472">Membrane</keyword>
<feature type="compositionally biased region" description="Basic and acidic residues" evidence="10">
    <location>
        <begin position="1"/>
        <end position="58"/>
    </location>
</feature>
<accession>A0A4Q0LYT8</accession>
<keyword evidence="4 9" id="KW-0378">Hydrolase</keyword>
<dbReference type="PANTHER" id="PTHR43134">
    <property type="entry name" value="SIGNAL RECOGNITION PARTICLE RECEPTOR SUBUNIT ALPHA"/>
    <property type="match status" value="1"/>
</dbReference>
<evidence type="ECO:0000256" key="9">
    <source>
        <dbReference type="HAMAP-Rule" id="MF_00920"/>
    </source>
</evidence>
<dbReference type="Pfam" id="PF00448">
    <property type="entry name" value="SRP54"/>
    <property type="match status" value="1"/>
</dbReference>
<dbReference type="SMART" id="SM00963">
    <property type="entry name" value="SRP54_N"/>
    <property type="match status" value="1"/>
</dbReference>
<dbReference type="PANTHER" id="PTHR43134:SF1">
    <property type="entry name" value="SIGNAL RECOGNITION PARTICLE RECEPTOR SUBUNIT ALPHA"/>
    <property type="match status" value="1"/>
</dbReference>
<evidence type="ECO:0000256" key="7">
    <source>
        <dbReference type="ARBA" id="ARBA00023170"/>
    </source>
</evidence>
<feature type="compositionally biased region" description="Acidic residues" evidence="10">
    <location>
        <begin position="59"/>
        <end position="80"/>
    </location>
</feature>
<dbReference type="PROSITE" id="PS00300">
    <property type="entry name" value="SRP54"/>
    <property type="match status" value="1"/>
</dbReference>
<evidence type="ECO:0000313" key="12">
    <source>
        <dbReference type="Proteomes" id="UP000289808"/>
    </source>
</evidence>
<dbReference type="EMBL" id="SCLX01000002">
    <property type="protein sequence ID" value="RXF60532.1"/>
    <property type="molecule type" value="Genomic_DNA"/>
</dbReference>
<keyword evidence="7 9" id="KW-0675">Receptor</keyword>
<feature type="binding site" evidence="9">
    <location>
        <begin position="300"/>
        <end position="304"/>
    </location>
    <ligand>
        <name>GTP</name>
        <dbReference type="ChEBI" id="CHEBI:37565"/>
    </ligand>
</feature>
<evidence type="ECO:0000256" key="10">
    <source>
        <dbReference type="SAM" id="MobiDB-lite"/>
    </source>
</evidence>
<dbReference type="FunFam" id="1.20.120.140:FF:000002">
    <property type="entry name" value="Signal recognition particle receptor FtsY"/>
    <property type="match status" value="1"/>
</dbReference>
<dbReference type="InterPro" id="IPR027417">
    <property type="entry name" value="P-loop_NTPase"/>
</dbReference>
<evidence type="ECO:0000256" key="3">
    <source>
        <dbReference type="ARBA" id="ARBA00022741"/>
    </source>
</evidence>
<sequence>MGLFDRIKKSLFGKKDEEDENKKEEKQTEQENEAKPESEDNDQESEKVVDEAKSKTETTDEEEQTVEAQEDSEVEAESGDEEKAVDLDSKQQPEEVKVEETTETETEEQLYEKGLEKTNKGFGARLNAFFAKFRTVDEDFFDDLEDLLIESDVGYETAEQLTDELREEAKLQNAKSRDDLKRVIVEKLVDLYDKGGNSEDEQLTYNAEAKPNVYLFVGVNGAGKTTTIGKLAKRFKDEGKSVILAAADTFRAGAVEQLVEWGKRVDVPVVTGKEKADPASVVYDATERAIREKADYLLVDTAGRLQNKKNLMAELEKIQRTIKKLLPDQPTETLLVLDGSTGQNALLQAKDFDKTTKLTGLVLTKLDGSSKGGVVLAIRNEMNLPVKLVGLGERAEDLADFDAANYAIGLFHGLV</sequence>
<name>A0A4Q0LYT8_9LACO</name>
<organism evidence="11 12">
    <name type="scientific">Lactobacillus crispatus</name>
    <dbReference type="NCBI Taxonomy" id="47770"/>
    <lineage>
        <taxon>Bacteria</taxon>
        <taxon>Bacillati</taxon>
        <taxon>Bacillota</taxon>
        <taxon>Bacilli</taxon>
        <taxon>Lactobacillales</taxon>
        <taxon>Lactobacillaceae</taxon>
        <taxon>Lactobacillus</taxon>
    </lineage>
</organism>
<dbReference type="InterPro" id="IPR000897">
    <property type="entry name" value="SRP54_GTPase_dom"/>
</dbReference>
<dbReference type="FunFam" id="3.40.50.300:FF:000053">
    <property type="entry name" value="Signal recognition particle receptor FtsY"/>
    <property type="match status" value="1"/>
</dbReference>
<comment type="similarity">
    <text evidence="9">Belongs to the GTP-binding SRP family. FtsY subfamily.</text>
</comment>
<evidence type="ECO:0000256" key="8">
    <source>
        <dbReference type="ARBA" id="ARBA00048027"/>
    </source>
</evidence>
<dbReference type="Gene3D" id="1.20.120.140">
    <property type="entry name" value="Signal recognition particle SRP54, nucleotide-binding domain"/>
    <property type="match status" value="1"/>
</dbReference>
<dbReference type="GO" id="GO:0005886">
    <property type="term" value="C:plasma membrane"/>
    <property type="evidence" value="ECO:0007669"/>
    <property type="project" value="UniProtKB-SubCell"/>
</dbReference>
<dbReference type="Gene3D" id="3.40.50.300">
    <property type="entry name" value="P-loop containing nucleotide triphosphate hydrolases"/>
    <property type="match status" value="1"/>
</dbReference>
<dbReference type="SMART" id="SM00962">
    <property type="entry name" value="SRP54"/>
    <property type="match status" value="1"/>
</dbReference>
<evidence type="ECO:0000313" key="11">
    <source>
        <dbReference type="EMBL" id="RXF60532.1"/>
    </source>
</evidence>
<dbReference type="GO" id="GO:0005525">
    <property type="term" value="F:GTP binding"/>
    <property type="evidence" value="ECO:0007669"/>
    <property type="project" value="UniProtKB-UniRule"/>
</dbReference>
<dbReference type="HAMAP" id="MF_00920">
    <property type="entry name" value="FtsY"/>
    <property type="match status" value="1"/>
</dbReference>
<feature type="binding site" evidence="9">
    <location>
        <begin position="218"/>
        <end position="225"/>
    </location>
    <ligand>
        <name>GTP</name>
        <dbReference type="ChEBI" id="CHEBI:37565"/>
    </ligand>
</feature>
<comment type="function">
    <text evidence="9">Involved in targeting and insertion of nascent membrane proteins into the cytoplasmic membrane. Acts as a receptor for the complex formed by the signal recognition particle (SRP) and the ribosome-nascent chain (RNC).</text>
</comment>
<keyword evidence="1 9" id="KW-1003">Cell membrane</keyword>
<dbReference type="InterPro" id="IPR003593">
    <property type="entry name" value="AAA+_ATPase"/>
</dbReference>
<dbReference type="InterPro" id="IPR004390">
    <property type="entry name" value="SR_rcpt_FtsY"/>
</dbReference>
<evidence type="ECO:0000256" key="5">
    <source>
        <dbReference type="ARBA" id="ARBA00023134"/>
    </source>
</evidence>
<keyword evidence="2 9" id="KW-0963">Cytoplasm</keyword>
<dbReference type="InterPro" id="IPR013822">
    <property type="entry name" value="Signal_recog_particl_SRP54_hlx"/>
</dbReference>
<comment type="subcellular location">
    <subcellularLocation>
        <location evidence="9">Cell membrane</location>
        <topology evidence="9">Peripheral membrane protein</topology>
        <orientation evidence="9">Cytoplasmic side</orientation>
    </subcellularLocation>
    <subcellularLocation>
        <location evidence="9">Cytoplasm</location>
    </subcellularLocation>
</comment>
<reference evidence="11 12" key="1">
    <citation type="submission" date="2019-01" db="EMBL/GenBank/DDBJ databases">
        <title>The genome sequence of Lactobacillus crispatus L49.</title>
        <authorList>
            <person name="Zhong J."/>
            <person name="Zhang J."/>
        </authorList>
    </citation>
    <scope>NUCLEOTIDE SEQUENCE [LARGE SCALE GENOMIC DNA]</scope>
    <source>
        <strain evidence="11 12">L49</strain>
    </source>
</reference>
<comment type="catalytic activity">
    <reaction evidence="8 9">
        <text>GTP + H2O = GDP + phosphate + H(+)</text>
        <dbReference type="Rhea" id="RHEA:19669"/>
        <dbReference type="ChEBI" id="CHEBI:15377"/>
        <dbReference type="ChEBI" id="CHEBI:15378"/>
        <dbReference type="ChEBI" id="CHEBI:37565"/>
        <dbReference type="ChEBI" id="CHEBI:43474"/>
        <dbReference type="ChEBI" id="CHEBI:58189"/>
        <dbReference type="EC" id="3.6.5.4"/>
    </reaction>
</comment>
<proteinExistence type="inferred from homology"/>
<dbReference type="CDD" id="cd17874">
    <property type="entry name" value="FtsY"/>
    <property type="match status" value="1"/>
</dbReference>
<dbReference type="GO" id="GO:0005737">
    <property type="term" value="C:cytoplasm"/>
    <property type="evidence" value="ECO:0007669"/>
    <property type="project" value="UniProtKB-SubCell"/>
</dbReference>
<keyword evidence="5 9" id="KW-0342">GTP-binding</keyword>
<dbReference type="GO" id="GO:0005047">
    <property type="term" value="F:signal recognition particle binding"/>
    <property type="evidence" value="ECO:0007669"/>
    <property type="project" value="TreeGrafter"/>
</dbReference>
<dbReference type="Pfam" id="PF02881">
    <property type="entry name" value="SRP54_N"/>
    <property type="match status" value="1"/>
</dbReference>
<evidence type="ECO:0000256" key="6">
    <source>
        <dbReference type="ARBA" id="ARBA00023136"/>
    </source>
</evidence>
<feature type="binding site" evidence="9">
    <location>
        <begin position="364"/>
        <end position="367"/>
    </location>
    <ligand>
        <name>GTP</name>
        <dbReference type="ChEBI" id="CHEBI:37565"/>
    </ligand>
</feature>
<evidence type="ECO:0000256" key="4">
    <source>
        <dbReference type="ARBA" id="ARBA00022801"/>
    </source>
</evidence>
<dbReference type="InterPro" id="IPR036225">
    <property type="entry name" value="SRP/SRP_N"/>
</dbReference>
<dbReference type="GO" id="GO:0006614">
    <property type="term" value="P:SRP-dependent cotranslational protein targeting to membrane"/>
    <property type="evidence" value="ECO:0007669"/>
    <property type="project" value="InterPro"/>
</dbReference>
<keyword evidence="3 9" id="KW-0547">Nucleotide-binding</keyword>
<dbReference type="AlphaFoldDB" id="A0A4Q0LYT8"/>
<comment type="subunit">
    <text evidence="9">Part of the signal recognition particle protein translocation system, which is composed of SRP and FtsY.</text>
</comment>
<evidence type="ECO:0000256" key="2">
    <source>
        <dbReference type="ARBA" id="ARBA00022490"/>
    </source>
</evidence>
<dbReference type="SUPFAM" id="SSF47364">
    <property type="entry name" value="Domain of the SRP/SRP receptor G-proteins"/>
    <property type="match status" value="1"/>
</dbReference>
<feature type="region of interest" description="Disordered" evidence="10">
    <location>
        <begin position="1"/>
        <end position="111"/>
    </location>
</feature>
<dbReference type="Proteomes" id="UP000289808">
    <property type="component" value="Unassembled WGS sequence"/>
</dbReference>